<dbReference type="Proteomes" id="UP001168821">
    <property type="component" value="Unassembled WGS sequence"/>
</dbReference>
<gene>
    <name evidence="3" type="ORF">Zmor_003630</name>
</gene>
<protein>
    <recommendedName>
        <fullName evidence="2">HTH psq-type domain-containing protein</fullName>
    </recommendedName>
</protein>
<proteinExistence type="predicted"/>
<dbReference type="Gene3D" id="1.10.10.60">
    <property type="entry name" value="Homeodomain-like"/>
    <property type="match status" value="1"/>
</dbReference>
<reference evidence="3" key="1">
    <citation type="journal article" date="2023" name="G3 (Bethesda)">
        <title>Whole genome assemblies of Zophobas morio and Tenebrio molitor.</title>
        <authorList>
            <person name="Kaur S."/>
            <person name="Stinson S.A."/>
            <person name="diCenzo G.C."/>
        </authorList>
    </citation>
    <scope>NUCLEOTIDE SEQUENCE</scope>
    <source>
        <strain evidence="3">QUZm001</strain>
    </source>
</reference>
<dbReference type="EMBL" id="JALNTZ010000010">
    <property type="protein sequence ID" value="KAJ3640323.1"/>
    <property type="molecule type" value="Genomic_DNA"/>
</dbReference>
<evidence type="ECO:0000259" key="2">
    <source>
        <dbReference type="Pfam" id="PF05225"/>
    </source>
</evidence>
<evidence type="ECO:0000313" key="4">
    <source>
        <dbReference type="Proteomes" id="UP001168821"/>
    </source>
</evidence>
<feature type="domain" description="HTH psq-type" evidence="2">
    <location>
        <begin position="2"/>
        <end position="36"/>
    </location>
</feature>
<dbReference type="AlphaFoldDB" id="A0AA38HLU4"/>
<keyword evidence="4" id="KW-1185">Reference proteome</keyword>
<dbReference type="Pfam" id="PF05225">
    <property type="entry name" value="HTH_psq"/>
    <property type="match status" value="1"/>
</dbReference>
<comment type="caution">
    <text evidence="3">The sequence shown here is derived from an EMBL/GenBank/DDBJ whole genome shotgun (WGS) entry which is preliminary data.</text>
</comment>
<organism evidence="3 4">
    <name type="scientific">Zophobas morio</name>
    <dbReference type="NCBI Taxonomy" id="2755281"/>
    <lineage>
        <taxon>Eukaryota</taxon>
        <taxon>Metazoa</taxon>
        <taxon>Ecdysozoa</taxon>
        <taxon>Arthropoda</taxon>
        <taxon>Hexapoda</taxon>
        <taxon>Insecta</taxon>
        <taxon>Pterygota</taxon>
        <taxon>Neoptera</taxon>
        <taxon>Endopterygota</taxon>
        <taxon>Coleoptera</taxon>
        <taxon>Polyphaga</taxon>
        <taxon>Cucujiformia</taxon>
        <taxon>Tenebrionidae</taxon>
        <taxon>Zophobas</taxon>
    </lineage>
</organism>
<dbReference type="SUPFAM" id="SSF46689">
    <property type="entry name" value="Homeodomain-like"/>
    <property type="match status" value="1"/>
</dbReference>
<accession>A0AA38HLU4</accession>
<sequence length="98" mass="11279">MKEEDICKALDAINNGFSKKKASRVVNVPRSTIQFRLSHKFKKPGPGPPPILSAEAEETLAKWILECHKKGFPREKKDLLDEKLTYKYLSRIIWTILV</sequence>
<dbReference type="InterPro" id="IPR009057">
    <property type="entry name" value="Homeodomain-like_sf"/>
</dbReference>
<dbReference type="GO" id="GO:0005634">
    <property type="term" value="C:nucleus"/>
    <property type="evidence" value="ECO:0007669"/>
    <property type="project" value="UniProtKB-SubCell"/>
</dbReference>
<dbReference type="InterPro" id="IPR007889">
    <property type="entry name" value="HTH_Psq"/>
</dbReference>
<comment type="subcellular location">
    <subcellularLocation>
        <location evidence="1">Nucleus</location>
    </subcellularLocation>
</comment>
<name>A0AA38HLU4_9CUCU</name>
<evidence type="ECO:0000313" key="3">
    <source>
        <dbReference type="EMBL" id="KAJ3640323.1"/>
    </source>
</evidence>
<dbReference type="GO" id="GO:0003677">
    <property type="term" value="F:DNA binding"/>
    <property type="evidence" value="ECO:0007669"/>
    <property type="project" value="InterPro"/>
</dbReference>
<evidence type="ECO:0000256" key="1">
    <source>
        <dbReference type="ARBA" id="ARBA00004123"/>
    </source>
</evidence>